<evidence type="ECO:0000313" key="3">
    <source>
        <dbReference type="Proteomes" id="UP000051006"/>
    </source>
</evidence>
<accession>A0A0R2LQ21</accession>
<evidence type="ECO:0000256" key="1">
    <source>
        <dbReference type="SAM" id="Coils"/>
    </source>
</evidence>
<dbReference type="Proteomes" id="UP000051006">
    <property type="component" value="Unassembled WGS sequence"/>
</dbReference>
<reference evidence="2 3" key="1">
    <citation type="journal article" date="2015" name="Genome Announc.">
        <title>Expanding the biotechnology potential of lactobacilli through comparative genomics of 213 strains and associated genera.</title>
        <authorList>
            <person name="Sun Z."/>
            <person name="Harris H.M."/>
            <person name="McCann A."/>
            <person name="Guo C."/>
            <person name="Argimon S."/>
            <person name="Zhang W."/>
            <person name="Yang X."/>
            <person name="Jeffery I.B."/>
            <person name="Cooney J.C."/>
            <person name="Kagawa T.F."/>
            <person name="Liu W."/>
            <person name="Song Y."/>
            <person name="Salvetti E."/>
            <person name="Wrobel A."/>
            <person name="Rasinkangas P."/>
            <person name="Parkhill J."/>
            <person name="Rea M.C."/>
            <person name="O'Sullivan O."/>
            <person name="Ritari J."/>
            <person name="Douillard F.P."/>
            <person name="Paul Ross R."/>
            <person name="Yang R."/>
            <person name="Briner A.E."/>
            <person name="Felis G.E."/>
            <person name="de Vos W.M."/>
            <person name="Barrangou R."/>
            <person name="Klaenhammer T.R."/>
            <person name="Caufield P.W."/>
            <person name="Cui Y."/>
            <person name="Zhang H."/>
            <person name="O'Toole P.W."/>
        </authorList>
    </citation>
    <scope>NUCLEOTIDE SEQUENCE [LARGE SCALE GENOMIC DNA]</scope>
    <source>
        <strain evidence="2 3">DSM 24716</strain>
    </source>
</reference>
<proteinExistence type="predicted"/>
<dbReference type="EMBL" id="JQCF01000002">
    <property type="protein sequence ID" value="KRO00474.1"/>
    <property type="molecule type" value="Genomic_DNA"/>
</dbReference>
<protein>
    <submittedName>
        <fullName evidence="2">Uncharacterized protein</fullName>
    </submittedName>
</protein>
<dbReference type="OrthoDB" id="9777694at2"/>
<dbReference type="STRING" id="993692.IV57_GL000909"/>
<dbReference type="AlphaFoldDB" id="A0A0R2LQ21"/>
<evidence type="ECO:0000313" key="2">
    <source>
        <dbReference type="EMBL" id="KRO00474.1"/>
    </source>
</evidence>
<feature type="coiled-coil region" evidence="1">
    <location>
        <begin position="306"/>
        <end position="345"/>
    </location>
</feature>
<dbReference type="RefSeq" id="WP_057879751.1">
    <property type="nucleotide sequence ID" value="NZ_JQCF01000002.1"/>
</dbReference>
<name>A0A0R2LQ21_9LACO</name>
<sequence length="409" mass="48002">MVKSLRRSELYKKIWENGISKTASELNTTTYKLKDAAKSGNIPLPDNSYWSNLHVGNSVSKLKLPNSKNDYIIDIIEKHKSTTKIEKSILIDITKNEDSLTKNKTIQEYFPNIDFKNPRMINKAMNNTTVPKTMPQKKERFINDFMDERKKEKNSYFGVRESTEYINSKNYIGTLYFHKRDNIEISTNALIVTNTLLKVLNNAGAVVTLDDKNLRILFEDAKLILGCHVPSRQILVGPEDKRWNEWNNKVYIPANETIYFSLKLDKFWGELKPIRHEIDESDSDYIRRVLIKIISFIPQSREQIEKDRLQAIEAAKEEKLKEIQRDKHEQAYKELNSLLNKTRAHQIAVQLNLYLEDSNIENVEKLKYFFELSDWIDGKTNNNILTDSDRQKLIDDFFNVQKSYNNPFY</sequence>
<dbReference type="PATRIC" id="fig|993692.3.peg.922"/>
<comment type="caution">
    <text evidence="2">The sequence shown here is derived from an EMBL/GenBank/DDBJ whole genome shotgun (WGS) entry which is preliminary data.</text>
</comment>
<keyword evidence="1" id="KW-0175">Coiled coil</keyword>
<organism evidence="2 3">
    <name type="scientific">Companilactobacillus kimchiensis</name>
    <dbReference type="NCBI Taxonomy" id="993692"/>
    <lineage>
        <taxon>Bacteria</taxon>
        <taxon>Bacillati</taxon>
        <taxon>Bacillota</taxon>
        <taxon>Bacilli</taxon>
        <taxon>Lactobacillales</taxon>
        <taxon>Lactobacillaceae</taxon>
        <taxon>Companilactobacillus</taxon>
    </lineage>
</organism>
<gene>
    <name evidence="2" type="ORF">IV57_GL000909</name>
</gene>
<keyword evidence="3" id="KW-1185">Reference proteome</keyword>